<accession>A0A8S0TEG3</accession>
<feature type="non-terminal residue" evidence="1">
    <location>
        <position position="77"/>
    </location>
</feature>
<sequence>MPNLGIFWCWCGDDCDANCDGAEIVVAIDSMARNGTVYGQKTLSEEMTPSKSIEQPYYDAIARASLCPTNAMMPFWI</sequence>
<dbReference type="EMBL" id="CACTIH010005990">
    <property type="protein sequence ID" value="CAA3003594.1"/>
    <property type="molecule type" value="Genomic_DNA"/>
</dbReference>
<reference evidence="1 2" key="1">
    <citation type="submission" date="2019-12" db="EMBL/GenBank/DDBJ databases">
        <authorList>
            <person name="Alioto T."/>
            <person name="Alioto T."/>
            <person name="Gomez Garrido J."/>
        </authorList>
    </citation>
    <scope>NUCLEOTIDE SEQUENCE [LARGE SCALE GENOMIC DNA]</scope>
</reference>
<gene>
    <name evidence="1" type="ORF">OLEA9_A109626</name>
</gene>
<keyword evidence="2" id="KW-1185">Reference proteome</keyword>
<organism evidence="1 2">
    <name type="scientific">Olea europaea subsp. europaea</name>
    <dbReference type="NCBI Taxonomy" id="158383"/>
    <lineage>
        <taxon>Eukaryota</taxon>
        <taxon>Viridiplantae</taxon>
        <taxon>Streptophyta</taxon>
        <taxon>Embryophyta</taxon>
        <taxon>Tracheophyta</taxon>
        <taxon>Spermatophyta</taxon>
        <taxon>Magnoliopsida</taxon>
        <taxon>eudicotyledons</taxon>
        <taxon>Gunneridae</taxon>
        <taxon>Pentapetalae</taxon>
        <taxon>asterids</taxon>
        <taxon>lamiids</taxon>
        <taxon>Lamiales</taxon>
        <taxon>Oleaceae</taxon>
        <taxon>Oleeae</taxon>
        <taxon>Olea</taxon>
    </lineage>
</organism>
<protein>
    <submittedName>
        <fullName evidence="1">Uncharacterized protein</fullName>
    </submittedName>
</protein>
<comment type="caution">
    <text evidence="1">The sequence shown here is derived from an EMBL/GenBank/DDBJ whole genome shotgun (WGS) entry which is preliminary data.</text>
</comment>
<dbReference type="Gramene" id="OE9A109626T1">
    <property type="protein sequence ID" value="OE9A109626C1"/>
    <property type="gene ID" value="OE9A109626"/>
</dbReference>
<dbReference type="AlphaFoldDB" id="A0A8S0TEG3"/>
<name>A0A8S0TEG3_OLEEU</name>
<evidence type="ECO:0000313" key="1">
    <source>
        <dbReference type="EMBL" id="CAA3003594.1"/>
    </source>
</evidence>
<dbReference type="Proteomes" id="UP000594638">
    <property type="component" value="Unassembled WGS sequence"/>
</dbReference>
<proteinExistence type="predicted"/>
<evidence type="ECO:0000313" key="2">
    <source>
        <dbReference type="Proteomes" id="UP000594638"/>
    </source>
</evidence>